<evidence type="ECO:0000313" key="4">
    <source>
        <dbReference type="Proteomes" id="UP000499080"/>
    </source>
</evidence>
<name>A0A4Y2I0G0_ARAVE</name>
<dbReference type="SUPFAM" id="SSF46689">
    <property type="entry name" value="Homeodomain-like"/>
    <property type="match status" value="1"/>
</dbReference>
<accession>A0A4Y2I0G0</accession>
<gene>
    <name evidence="3" type="ORF">AVEN_146307_1</name>
</gene>
<dbReference type="InterPro" id="IPR007889">
    <property type="entry name" value="HTH_Psq"/>
</dbReference>
<evidence type="ECO:0000313" key="3">
    <source>
        <dbReference type="EMBL" id="GBM71093.1"/>
    </source>
</evidence>
<dbReference type="GO" id="GO:0005634">
    <property type="term" value="C:nucleus"/>
    <property type="evidence" value="ECO:0007669"/>
    <property type="project" value="UniProtKB-SubCell"/>
</dbReference>
<sequence length="104" mass="11617">MPTTYIRKGSSTCGEWTEDNLKNAIKAVEEKNMGVNQAEKTFSIPKTTLKRRIKTHSFTKGSLGPSSILGCENENKIVAHINKLQKRGFTPCRDSVRSTVYELA</sequence>
<dbReference type="Gene3D" id="1.10.10.60">
    <property type="entry name" value="Homeodomain-like"/>
    <property type="match status" value="1"/>
</dbReference>
<dbReference type="GO" id="GO:0003677">
    <property type="term" value="F:DNA binding"/>
    <property type="evidence" value="ECO:0007669"/>
    <property type="project" value="InterPro"/>
</dbReference>
<evidence type="ECO:0000259" key="2">
    <source>
        <dbReference type="Pfam" id="PF05225"/>
    </source>
</evidence>
<feature type="domain" description="HTH psq-type" evidence="2">
    <location>
        <begin position="17"/>
        <end position="59"/>
    </location>
</feature>
<dbReference type="OrthoDB" id="6778796at2759"/>
<dbReference type="Proteomes" id="UP000499080">
    <property type="component" value="Unassembled WGS sequence"/>
</dbReference>
<organism evidence="3 4">
    <name type="scientific">Araneus ventricosus</name>
    <name type="common">Orbweaver spider</name>
    <name type="synonym">Epeira ventricosa</name>
    <dbReference type="NCBI Taxonomy" id="182803"/>
    <lineage>
        <taxon>Eukaryota</taxon>
        <taxon>Metazoa</taxon>
        <taxon>Ecdysozoa</taxon>
        <taxon>Arthropoda</taxon>
        <taxon>Chelicerata</taxon>
        <taxon>Arachnida</taxon>
        <taxon>Araneae</taxon>
        <taxon>Araneomorphae</taxon>
        <taxon>Entelegynae</taxon>
        <taxon>Araneoidea</taxon>
        <taxon>Araneidae</taxon>
        <taxon>Araneus</taxon>
    </lineage>
</organism>
<dbReference type="EMBL" id="BGPR01002291">
    <property type="protein sequence ID" value="GBM71093.1"/>
    <property type="molecule type" value="Genomic_DNA"/>
</dbReference>
<reference evidence="3 4" key="1">
    <citation type="journal article" date="2019" name="Sci. Rep.">
        <title>Orb-weaving spider Araneus ventricosus genome elucidates the spidroin gene catalogue.</title>
        <authorList>
            <person name="Kono N."/>
            <person name="Nakamura H."/>
            <person name="Ohtoshi R."/>
            <person name="Moran D.A.P."/>
            <person name="Shinohara A."/>
            <person name="Yoshida Y."/>
            <person name="Fujiwara M."/>
            <person name="Mori M."/>
            <person name="Tomita M."/>
            <person name="Arakawa K."/>
        </authorList>
    </citation>
    <scope>NUCLEOTIDE SEQUENCE [LARGE SCALE GENOMIC DNA]</scope>
</reference>
<evidence type="ECO:0000256" key="1">
    <source>
        <dbReference type="ARBA" id="ARBA00004123"/>
    </source>
</evidence>
<dbReference type="InterPro" id="IPR009057">
    <property type="entry name" value="Homeodomain-like_sf"/>
</dbReference>
<comment type="subcellular location">
    <subcellularLocation>
        <location evidence="1">Nucleus</location>
    </subcellularLocation>
</comment>
<keyword evidence="4" id="KW-1185">Reference proteome</keyword>
<proteinExistence type="predicted"/>
<protein>
    <recommendedName>
        <fullName evidence="2">HTH psq-type domain-containing protein</fullName>
    </recommendedName>
</protein>
<dbReference type="AlphaFoldDB" id="A0A4Y2I0G0"/>
<dbReference type="Pfam" id="PF05225">
    <property type="entry name" value="HTH_psq"/>
    <property type="match status" value="1"/>
</dbReference>
<comment type="caution">
    <text evidence="3">The sequence shown here is derived from an EMBL/GenBank/DDBJ whole genome shotgun (WGS) entry which is preliminary data.</text>
</comment>